<proteinExistence type="predicted"/>
<feature type="non-terminal residue" evidence="2">
    <location>
        <position position="1"/>
    </location>
</feature>
<organism evidence="2">
    <name type="scientific">mine drainage metagenome</name>
    <dbReference type="NCBI Taxonomy" id="410659"/>
    <lineage>
        <taxon>unclassified sequences</taxon>
        <taxon>metagenomes</taxon>
        <taxon>ecological metagenomes</taxon>
    </lineage>
</organism>
<evidence type="ECO:0000313" key="2">
    <source>
        <dbReference type="EMBL" id="EQD29891.1"/>
    </source>
</evidence>
<accession>T0Y483</accession>
<comment type="caution">
    <text evidence="2">The sequence shown here is derived from an EMBL/GenBank/DDBJ whole genome shotgun (WGS) entry which is preliminary data.</text>
</comment>
<keyword evidence="1" id="KW-0812">Transmembrane</keyword>
<keyword evidence="1" id="KW-0472">Membrane</keyword>
<evidence type="ECO:0008006" key="3">
    <source>
        <dbReference type="Google" id="ProtNLM"/>
    </source>
</evidence>
<feature type="transmembrane region" description="Helical" evidence="1">
    <location>
        <begin position="38"/>
        <end position="58"/>
    </location>
</feature>
<reference evidence="2" key="2">
    <citation type="journal article" date="2014" name="ISME J.">
        <title>Microbial stratification in low pH oxic and suboxic macroscopic growths along an acid mine drainage.</title>
        <authorList>
            <person name="Mendez-Garcia C."/>
            <person name="Mesa V."/>
            <person name="Sprenger R.R."/>
            <person name="Richter M."/>
            <person name="Diez M.S."/>
            <person name="Solano J."/>
            <person name="Bargiela R."/>
            <person name="Golyshina O.V."/>
            <person name="Manteca A."/>
            <person name="Ramos J.L."/>
            <person name="Gallego J.R."/>
            <person name="Llorente I."/>
            <person name="Martins Dos Santos V.A."/>
            <person name="Jensen O.N."/>
            <person name="Pelaez A.I."/>
            <person name="Sanchez J."/>
            <person name="Ferrer M."/>
        </authorList>
    </citation>
    <scope>NUCLEOTIDE SEQUENCE</scope>
</reference>
<gene>
    <name evidence="2" type="ORF">B2A_14393</name>
</gene>
<dbReference type="EMBL" id="AUZZ01010446">
    <property type="protein sequence ID" value="EQD29891.1"/>
    <property type="molecule type" value="Genomic_DNA"/>
</dbReference>
<dbReference type="AlphaFoldDB" id="T0Y483"/>
<sequence length="152" mass="17273">RGACSKMMKKRAYGILTVLYGGLFESFIYGLYGYQVLTYIFIAMIITVCSDIILLHAFNGKTVSMVRVKRYMAREEMKKGDKIRVELTFTNPTSRNMSFYYFDMIPDAFEISGDFEGKISIGAGKSRKKGILHCSRNNWKVFTGSGQGHSVR</sequence>
<feature type="transmembrane region" description="Helical" evidence="1">
    <location>
        <begin position="12"/>
        <end position="32"/>
    </location>
</feature>
<protein>
    <recommendedName>
        <fullName evidence="3">DUF58 domain-containing protein</fullName>
    </recommendedName>
</protein>
<name>T0Y483_9ZZZZ</name>
<reference evidence="2" key="1">
    <citation type="submission" date="2013-08" db="EMBL/GenBank/DDBJ databases">
        <authorList>
            <person name="Mendez C."/>
            <person name="Richter M."/>
            <person name="Ferrer M."/>
            <person name="Sanchez J."/>
        </authorList>
    </citation>
    <scope>NUCLEOTIDE SEQUENCE</scope>
</reference>
<keyword evidence="1" id="KW-1133">Transmembrane helix</keyword>
<feature type="non-terminal residue" evidence="2">
    <location>
        <position position="152"/>
    </location>
</feature>
<evidence type="ECO:0000256" key="1">
    <source>
        <dbReference type="SAM" id="Phobius"/>
    </source>
</evidence>